<evidence type="ECO:0000256" key="1">
    <source>
        <dbReference type="SAM" id="SignalP"/>
    </source>
</evidence>
<evidence type="ECO:0008006" key="4">
    <source>
        <dbReference type="Google" id="ProtNLM"/>
    </source>
</evidence>
<organism evidence="2 3">
    <name type="scientific">Amycolatopsis magusensis</name>
    <dbReference type="NCBI Taxonomy" id="882444"/>
    <lineage>
        <taxon>Bacteria</taxon>
        <taxon>Bacillati</taxon>
        <taxon>Actinomycetota</taxon>
        <taxon>Actinomycetes</taxon>
        <taxon>Pseudonocardiales</taxon>
        <taxon>Pseudonocardiaceae</taxon>
        <taxon>Amycolatopsis</taxon>
    </lineage>
</organism>
<dbReference type="EMBL" id="JAGGMS010000001">
    <property type="protein sequence ID" value="MBP2183403.1"/>
    <property type="molecule type" value="Genomic_DNA"/>
</dbReference>
<gene>
    <name evidence="2" type="ORF">JOM49_004929</name>
</gene>
<dbReference type="RefSeq" id="WP_209666580.1">
    <property type="nucleotide sequence ID" value="NZ_JAGGMS010000001.1"/>
</dbReference>
<feature type="signal peptide" evidence="1">
    <location>
        <begin position="1"/>
        <end position="27"/>
    </location>
</feature>
<name>A0ABS4PVR3_9PSEU</name>
<protein>
    <recommendedName>
        <fullName evidence="4">Secreted protein</fullName>
    </recommendedName>
</protein>
<comment type="caution">
    <text evidence="2">The sequence shown here is derived from an EMBL/GenBank/DDBJ whole genome shotgun (WGS) entry which is preliminary data.</text>
</comment>
<feature type="chain" id="PRO_5047527717" description="Secreted protein" evidence="1">
    <location>
        <begin position="28"/>
        <end position="93"/>
    </location>
</feature>
<evidence type="ECO:0000313" key="2">
    <source>
        <dbReference type="EMBL" id="MBP2183403.1"/>
    </source>
</evidence>
<evidence type="ECO:0000313" key="3">
    <source>
        <dbReference type="Proteomes" id="UP000741013"/>
    </source>
</evidence>
<keyword evidence="1" id="KW-0732">Signal</keyword>
<accession>A0ABS4PVR3</accession>
<sequence length="93" mass="9944">MNKRIGYSIAGLLGAAALAGLAGPAVAATPVAVQVDSTVESYCGPTDTIRDTGRNMSFFMIFTGSTFHQGRWIRHYDAKYLSGALFKYTSNSC</sequence>
<keyword evidence="3" id="KW-1185">Reference proteome</keyword>
<reference evidence="2 3" key="1">
    <citation type="submission" date="2021-03" db="EMBL/GenBank/DDBJ databases">
        <title>Sequencing the genomes of 1000 actinobacteria strains.</title>
        <authorList>
            <person name="Klenk H.-P."/>
        </authorList>
    </citation>
    <scope>NUCLEOTIDE SEQUENCE [LARGE SCALE GENOMIC DNA]</scope>
    <source>
        <strain evidence="2 3">DSM 45510</strain>
    </source>
</reference>
<dbReference type="Proteomes" id="UP000741013">
    <property type="component" value="Unassembled WGS sequence"/>
</dbReference>
<proteinExistence type="predicted"/>